<evidence type="ECO:0000256" key="3">
    <source>
        <dbReference type="ARBA" id="ARBA00016337"/>
    </source>
</evidence>
<sequence>MTTAAAAATATRLHTTRQVVHVMGMPVSLALRGRHATTAAGERAWLEAVATLRDVDRVFSPYRADSHVSRLGRGELGLADCPPELAEVLAIGEVAKVQSGGAFDVRRRGPDGRPVLDPSGVVKGWAVERAARTLLALDDTDVCLSAGGDMVCHVADPARDPWVVGIEDPHDPTRLVARVPVRHGAVASSGAAHRGAHIVDARTGRAAAGVAQVTVVGPDLTWADVDATAAYALGAGALAWLATRTGRTGLVVWDDGRCETFGRAG</sequence>
<evidence type="ECO:0000313" key="11">
    <source>
        <dbReference type="EMBL" id="MFC0223977.1"/>
    </source>
</evidence>
<comment type="cofactor">
    <cofactor evidence="1">
        <name>Mg(2+)</name>
        <dbReference type="ChEBI" id="CHEBI:18420"/>
    </cofactor>
</comment>
<accession>A0ABV6E4R0</accession>
<evidence type="ECO:0000256" key="10">
    <source>
        <dbReference type="ARBA" id="ARBA00048540"/>
    </source>
</evidence>
<keyword evidence="8" id="KW-0460">Magnesium</keyword>
<dbReference type="GO" id="GO:0016740">
    <property type="term" value="F:transferase activity"/>
    <property type="evidence" value="ECO:0007669"/>
    <property type="project" value="UniProtKB-KW"/>
</dbReference>
<comment type="caution">
    <text evidence="11">The sequence shown here is derived from an EMBL/GenBank/DDBJ whole genome shotgun (WGS) entry which is preliminary data.</text>
</comment>
<organism evidence="11 12">
    <name type="scientific">Nocardioides zeicaulis</name>
    <dbReference type="NCBI Taxonomy" id="1776857"/>
    <lineage>
        <taxon>Bacteria</taxon>
        <taxon>Bacillati</taxon>
        <taxon>Actinomycetota</taxon>
        <taxon>Actinomycetes</taxon>
        <taxon>Propionibacteriales</taxon>
        <taxon>Nocardioidaceae</taxon>
        <taxon>Nocardioides</taxon>
    </lineage>
</organism>
<dbReference type="InterPro" id="IPR024932">
    <property type="entry name" value="ApbE"/>
</dbReference>
<dbReference type="EMBL" id="JBHLXH010000002">
    <property type="protein sequence ID" value="MFC0223977.1"/>
    <property type="molecule type" value="Genomic_DNA"/>
</dbReference>
<dbReference type="Gene3D" id="3.10.520.10">
    <property type="entry name" value="ApbE-like domains"/>
    <property type="match status" value="2"/>
</dbReference>
<comment type="catalytic activity">
    <reaction evidence="10">
        <text>L-threonyl-[protein] + FAD = FMN-L-threonyl-[protein] + AMP + H(+)</text>
        <dbReference type="Rhea" id="RHEA:36847"/>
        <dbReference type="Rhea" id="RHEA-COMP:11060"/>
        <dbReference type="Rhea" id="RHEA-COMP:11061"/>
        <dbReference type="ChEBI" id="CHEBI:15378"/>
        <dbReference type="ChEBI" id="CHEBI:30013"/>
        <dbReference type="ChEBI" id="CHEBI:57692"/>
        <dbReference type="ChEBI" id="CHEBI:74257"/>
        <dbReference type="ChEBI" id="CHEBI:456215"/>
        <dbReference type="EC" id="2.7.1.180"/>
    </reaction>
</comment>
<evidence type="ECO:0000256" key="1">
    <source>
        <dbReference type="ARBA" id="ARBA00001946"/>
    </source>
</evidence>
<evidence type="ECO:0000256" key="4">
    <source>
        <dbReference type="ARBA" id="ARBA00022630"/>
    </source>
</evidence>
<keyword evidence="7" id="KW-0274">FAD</keyword>
<dbReference type="PANTHER" id="PTHR30040">
    <property type="entry name" value="THIAMINE BIOSYNTHESIS LIPOPROTEIN APBE"/>
    <property type="match status" value="1"/>
</dbReference>
<keyword evidence="5 11" id="KW-0808">Transferase</keyword>
<dbReference type="Proteomes" id="UP001589698">
    <property type="component" value="Unassembled WGS sequence"/>
</dbReference>
<dbReference type="Pfam" id="PF02424">
    <property type="entry name" value="ApbE"/>
    <property type="match status" value="2"/>
</dbReference>
<keyword evidence="6" id="KW-0479">Metal-binding</keyword>
<protein>
    <recommendedName>
        <fullName evidence="3">FAD:protein FMN transferase</fullName>
        <ecNumber evidence="2">2.7.1.180</ecNumber>
    </recommendedName>
    <alternativeName>
        <fullName evidence="9">Flavin transferase</fullName>
    </alternativeName>
</protein>
<evidence type="ECO:0000313" key="12">
    <source>
        <dbReference type="Proteomes" id="UP001589698"/>
    </source>
</evidence>
<dbReference type="EC" id="2.7.1.180" evidence="2"/>
<proteinExistence type="predicted"/>
<gene>
    <name evidence="11" type="ORF">ACFFJG_15935</name>
</gene>
<keyword evidence="12" id="KW-1185">Reference proteome</keyword>
<evidence type="ECO:0000256" key="7">
    <source>
        <dbReference type="ARBA" id="ARBA00022827"/>
    </source>
</evidence>
<evidence type="ECO:0000256" key="8">
    <source>
        <dbReference type="ARBA" id="ARBA00022842"/>
    </source>
</evidence>
<dbReference type="SUPFAM" id="SSF143631">
    <property type="entry name" value="ApbE-like"/>
    <property type="match status" value="1"/>
</dbReference>
<reference evidence="11 12" key="1">
    <citation type="submission" date="2024-09" db="EMBL/GenBank/DDBJ databases">
        <authorList>
            <person name="Sun Q."/>
            <person name="Mori K."/>
        </authorList>
    </citation>
    <scope>NUCLEOTIDE SEQUENCE [LARGE SCALE GENOMIC DNA]</scope>
    <source>
        <strain evidence="11 12">CCM 8654</strain>
    </source>
</reference>
<evidence type="ECO:0000256" key="5">
    <source>
        <dbReference type="ARBA" id="ARBA00022679"/>
    </source>
</evidence>
<evidence type="ECO:0000256" key="2">
    <source>
        <dbReference type="ARBA" id="ARBA00011955"/>
    </source>
</evidence>
<dbReference type="InterPro" id="IPR003374">
    <property type="entry name" value="ApbE-like_sf"/>
</dbReference>
<dbReference type="RefSeq" id="WP_378519769.1">
    <property type="nucleotide sequence ID" value="NZ_CBCSDI010000046.1"/>
</dbReference>
<name>A0ABV6E4R0_9ACTN</name>
<dbReference type="PANTHER" id="PTHR30040:SF2">
    <property type="entry name" value="FAD:PROTEIN FMN TRANSFERASE"/>
    <property type="match status" value="1"/>
</dbReference>
<keyword evidence="4" id="KW-0285">Flavoprotein</keyword>
<evidence type="ECO:0000256" key="9">
    <source>
        <dbReference type="ARBA" id="ARBA00031306"/>
    </source>
</evidence>
<evidence type="ECO:0000256" key="6">
    <source>
        <dbReference type="ARBA" id="ARBA00022723"/>
    </source>
</evidence>